<keyword evidence="2" id="KW-0732">Signal</keyword>
<evidence type="ECO:0000256" key="2">
    <source>
        <dbReference type="SAM" id="SignalP"/>
    </source>
</evidence>
<sequence>MKKIWLSLMGLTLAVGLAACGSSDDTSTDAEQEATPSETEEATSGAESEVNGEDVVTLHIQADNFSFDQEQYEVPLGATVEITFENVEGHHEAVIEGYNVSLSEGEPVTFVADQAGEFELACSVVCGPIDDHENMVSKLVVTE</sequence>
<dbReference type="InterPro" id="IPR008972">
    <property type="entry name" value="Cupredoxin"/>
</dbReference>
<feature type="chain" id="PRO_5044367211" description="Cytochrome c oxidase subunit 2" evidence="2">
    <location>
        <begin position="19"/>
        <end position="143"/>
    </location>
</feature>
<feature type="region of interest" description="Disordered" evidence="1">
    <location>
        <begin position="22"/>
        <end position="51"/>
    </location>
</feature>
<comment type="caution">
    <text evidence="3">The sequence shown here is derived from an EMBL/GenBank/DDBJ whole genome shotgun (WGS) entry which is preliminary data.</text>
</comment>
<dbReference type="Gene3D" id="2.60.40.420">
    <property type="entry name" value="Cupredoxins - blue copper proteins"/>
    <property type="match status" value="1"/>
</dbReference>
<feature type="compositionally biased region" description="Low complexity" evidence="1">
    <location>
        <begin position="33"/>
        <end position="49"/>
    </location>
</feature>
<dbReference type="PROSITE" id="PS51257">
    <property type="entry name" value="PROKAR_LIPOPROTEIN"/>
    <property type="match status" value="1"/>
</dbReference>
<dbReference type="RefSeq" id="WP_053431158.1">
    <property type="nucleotide sequence ID" value="NZ_LILD02000081.1"/>
</dbReference>
<protein>
    <recommendedName>
        <fullName evidence="4">Cytochrome c oxidase subunit 2</fullName>
    </recommendedName>
</protein>
<organism evidence="3">
    <name type="scientific">Halalkalibacterium halodurans</name>
    <name type="common">Bacillus halodurans</name>
    <dbReference type="NCBI Taxonomy" id="86665"/>
    <lineage>
        <taxon>Bacteria</taxon>
        <taxon>Bacillati</taxon>
        <taxon>Bacillota</taxon>
        <taxon>Bacilli</taxon>
        <taxon>Bacillales</taxon>
        <taxon>Bacillaceae</taxon>
        <taxon>Halalkalibacterium (ex Joshi et al. 2022)</taxon>
    </lineage>
</organism>
<evidence type="ECO:0000313" key="3">
    <source>
        <dbReference type="EMBL" id="KOO39087.1"/>
    </source>
</evidence>
<feature type="signal peptide" evidence="2">
    <location>
        <begin position="1"/>
        <end position="18"/>
    </location>
</feature>
<accession>A0A0M0KKH3</accession>
<dbReference type="EMBL" id="LILD01000001">
    <property type="protein sequence ID" value="KOO39087.1"/>
    <property type="molecule type" value="Genomic_DNA"/>
</dbReference>
<evidence type="ECO:0000256" key="1">
    <source>
        <dbReference type="SAM" id="MobiDB-lite"/>
    </source>
</evidence>
<dbReference type="AlphaFoldDB" id="A0A0M0KKH3"/>
<dbReference type="SUPFAM" id="SSF49503">
    <property type="entry name" value="Cupredoxins"/>
    <property type="match status" value="1"/>
</dbReference>
<reference evidence="3" key="1">
    <citation type="submission" date="2015-08" db="EMBL/GenBank/DDBJ databases">
        <title>Complete DNA Sequence of Pseudomonas syringae pv. actinidiae, the Causal Agent of Kiwifruit Canker Disease.</title>
        <authorList>
            <person name="Rikkerink E.H.A."/>
            <person name="Fineran P.C."/>
        </authorList>
    </citation>
    <scope>NUCLEOTIDE SEQUENCE</scope>
    <source>
        <strain evidence="3">DSM 13666</strain>
    </source>
</reference>
<dbReference type="PATRIC" id="fig|136160.3.peg.2296"/>
<gene>
    <name evidence="3" type="ORF">AMD02_09645</name>
</gene>
<proteinExistence type="predicted"/>
<name>A0A0M0KKH3_ALKHA</name>
<evidence type="ECO:0008006" key="4">
    <source>
        <dbReference type="Google" id="ProtNLM"/>
    </source>
</evidence>